<feature type="region of interest" description="Disordered" evidence="2">
    <location>
        <begin position="80"/>
        <end position="104"/>
    </location>
</feature>
<gene>
    <name evidence="3" type="ORF">NQU54_22460</name>
</gene>
<keyword evidence="4" id="KW-1185">Reference proteome</keyword>
<feature type="coiled-coil region" evidence="1">
    <location>
        <begin position="945"/>
        <end position="972"/>
    </location>
</feature>
<reference evidence="3" key="1">
    <citation type="submission" date="2022-06" db="EMBL/GenBank/DDBJ databases">
        <title>WGS of actinobacteria.</title>
        <authorList>
            <person name="Thawai C."/>
        </authorList>
    </citation>
    <scope>NUCLEOTIDE SEQUENCE</scope>
    <source>
        <strain evidence="3">DSM 42010</strain>
    </source>
</reference>
<evidence type="ECO:0000256" key="2">
    <source>
        <dbReference type="SAM" id="MobiDB-lite"/>
    </source>
</evidence>
<sequence length="1221" mass="127346">MSFLVASGHVQVDARTEKAEAAILGVIGALGAVGPAAAVAGAGIAAAGTSLAAFGAAVIPQISKMSDAVKAQGKYKDAVEKSGKSSQEAAKAENEYQQTLSKMPQATREATAAFVSLKDSYKAWSDSLADDTMKPVTHSLQLFQALLPKMSPLVKTASTELDRFVTLIAGGVASPGFDAFMVKVDSFAQKSLRFMLDGIVHLGEKLASFAAGGGFDDFMTRAREMGPLIAETLGNIAKAALHLVDSGGDLGVTLLTVANGLAKLVNAVPSGVISNFLQLYAAFKLARLGAAALTAVTTSAAATNLANFVRAARFGGLSGALSGAVQNMTRMQKVAAGLGILGGVAYGISKLAEKARGAPPDVDKLTTSLKNLASSGQFTGELQKTFGNMDGLIAKVKELDKATEASKKNVLGIKVPVLDDVAHWVSGKVDDLVMGGKSLKALQEDFESLDKSMAQMVSSGNAEQAASGFDRIKKAMSDAGYSTKEINKLFPEYKASVAALKADQQLAAQGMGLFGQQAMSTKAKLDEQKRSTDGLRQSIVALNEVNRAGLGGMIGFEQAIDDAAKAAKTNADSLRMVHGELDLNSQKARDASTALQDLATKTDDAATKARESGQSWESVNAIYSRGREKLIDFAIQMGLSSTEANRLASQILKIPDSHKTKIEMQREDAIAGLNAVISKIKATPGSKSITVKSLTNSAIAALEAVGFKVKRLPDGSVKVTALTGTALANLAAVKRARDGLQNRTITITTMYRQVGKPPGHAGPGGIPANARGGLLRGYASGGHVDMQAFPGGGLIQGPGTGTSDSILGLFANGPARVSNAEYVVRAAAVAKYGVGFMDAVNAGRLPRFAKGGLTEKQKEAARKQAEARSSLRGAVTLGNMSTIAGWVNPEIRGMLAKPADESALISSLYSLQTKIKGSFAGATETRLLNQLTRSASSLFKLRDSAEANSKALDSAKDKLNDLKGQFDSLKTSVKSSLVGFGNITKIGKYGTSASTLINQLKSDTTRTGDFAKQLDELKKRGLNAQMISDIAAAGVTGGGMATAQSLLTATPEQIAQINALQAQLVSSADKAGTTVADSMYGAGIKAADGLVKGLTEKQKAIEAQMMTIAKSMERAIKSALGIRSPSRVMAKLGQHTVDGFNQGLTSRKSLITTPGTMRLVTPSSPPQAWQNAAAMTTIQNLNVTVSGSFDMASPAERRRVAEALAAEVSEALRNRDKERRR</sequence>
<feature type="compositionally biased region" description="Polar residues" evidence="2">
    <location>
        <begin position="95"/>
        <end position="104"/>
    </location>
</feature>
<proteinExistence type="predicted"/>
<dbReference type="EMBL" id="JANIIC010000027">
    <property type="protein sequence ID" value="MCQ8831754.1"/>
    <property type="molecule type" value="Genomic_DNA"/>
</dbReference>
<dbReference type="Proteomes" id="UP001142400">
    <property type="component" value="Unassembled WGS sequence"/>
</dbReference>
<evidence type="ECO:0000313" key="4">
    <source>
        <dbReference type="Proteomes" id="UP001142400"/>
    </source>
</evidence>
<accession>A0A9X2M1N1</accession>
<name>A0A9X2M1N1_STRMQ</name>
<organism evidence="3 4">
    <name type="scientific">Streptomyces malaysiensis subsp. samsunensis</name>
    <dbReference type="NCBI Taxonomy" id="459658"/>
    <lineage>
        <taxon>Bacteria</taxon>
        <taxon>Bacillati</taxon>
        <taxon>Actinomycetota</taxon>
        <taxon>Actinomycetes</taxon>
        <taxon>Kitasatosporales</taxon>
        <taxon>Streptomycetaceae</taxon>
        <taxon>Streptomyces</taxon>
        <taxon>Streptomyces violaceusniger group</taxon>
    </lineage>
</organism>
<dbReference type="AlphaFoldDB" id="A0A9X2M1N1"/>
<evidence type="ECO:0000313" key="3">
    <source>
        <dbReference type="EMBL" id="MCQ8831754.1"/>
    </source>
</evidence>
<comment type="caution">
    <text evidence="3">The sequence shown here is derived from an EMBL/GenBank/DDBJ whole genome shotgun (WGS) entry which is preliminary data.</text>
</comment>
<dbReference type="RefSeq" id="WP_257632635.1">
    <property type="nucleotide sequence ID" value="NZ_JANIIC010000027.1"/>
</dbReference>
<evidence type="ECO:0000256" key="1">
    <source>
        <dbReference type="SAM" id="Coils"/>
    </source>
</evidence>
<protein>
    <submittedName>
        <fullName evidence="3">Phage tail protein</fullName>
    </submittedName>
</protein>
<keyword evidence="1" id="KW-0175">Coiled coil</keyword>